<dbReference type="EMBL" id="JAZDUA010000386">
    <property type="protein sequence ID" value="KAK7793365.1"/>
    <property type="molecule type" value="Genomic_DNA"/>
</dbReference>
<name>A0AAN9VBT4_9ORTH</name>
<feature type="region of interest" description="Disordered" evidence="1">
    <location>
        <begin position="104"/>
        <end position="157"/>
    </location>
</feature>
<protein>
    <submittedName>
        <fullName evidence="2">Uncharacterized protein</fullName>
    </submittedName>
</protein>
<keyword evidence="3" id="KW-1185">Reference proteome</keyword>
<feature type="compositionally biased region" description="Polar residues" evidence="1">
    <location>
        <begin position="12"/>
        <end position="23"/>
    </location>
</feature>
<evidence type="ECO:0000313" key="3">
    <source>
        <dbReference type="Proteomes" id="UP001378592"/>
    </source>
</evidence>
<dbReference type="AlphaFoldDB" id="A0AAN9VBT4"/>
<evidence type="ECO:0000313" key="2">
    <source>
        <dbReference type="EMBL" id="KAK7793365.1"/>
    </source>
</evidence>
<feature type="compositionally biased region" description="Low complexity" evidence="1">
    <location>
        <begin position="25"/>
        <end position="34"/>
    </location>
</feature>
<proteinExistence type="predicted"/>
<reference evidence="2 3" key="1">
    <citation type="submission" date="2024-03" db="EMBL/GenBank/DDBJ databases">
        <title>The genome assembly and annotation of the cricket Gryllus longicercus Weissman &amp; Gray.</title>
        <authorList>
            <person name="Szrajer S."/>
            <person name="Gray D."/>
            <person name="Ylla G."/>
        </authorList>
    </citation>
    <scope>NUCLEOTIDE SEQUENCE [LARGE SCALE GENOMIC DNA]</scope>
    <source>
        <strain evidence="2">DAG 2021-001</strain>
        <tissue evidence="2">Whole body minus gut</tissue>
    </source>
</reference>
<sequence length="157" mass="16307">MGAGAIRRNGLEDNSTLRQQENSKASKCARSAGASGRGLRRGASAQATRGVRFARRRVASAPALRAAAPADGVASCASFRSVGAVPGRARLRRSSHLTKVALLRRPHTGRAPASRRPSPPPARPGRACAPAGTRTRARCRSHAPAARRGVAAHRPSG</sequence>
<organism evidence="2 3">
    <name type="scientific">Gryllus longicercus</name>
    <dbReference type="NCBI Taxonomy" id="2509291"/>
    <lineage>
        <taxon>Eukaryota</taxon>
        <taxon>Metazoa</taxon>
        <taxon>Ecdysozoa</taxon>
        <taxon>Arthropoda</taxon>
        <taxon>Hexapoda</taxon>
        <taxon>Insecta</taxon>
        <taxon>Pterygota</taxon>
        <taxon>Neoptera</taxon>
        <taxon>Polyneoptera</taxon>
        <taxon>Orthoptera</taxon>
        <taxon>Ensifera</taxon>
        <taxon>Gryllidea</taxon>
        <taxon>Grylloidea</taxon>
        <taxon>Gryllidae</taxon>
        <taxon>Gryllinae</taxon>
        <taxon>Gryllus</taxon>
    </lineage>
</organism>
<feature type="region of interest" description="Disordered" evidence="1">
    <location>
        <begin position="1"/>
        <end position="49"/>
    </location>
</feature>
<feature type="compositionally biased region" description="Low complexity" evidence="1">
    <location>
        <begin position="124"/>
        <end position="134"/>
    </location>
</feature>
<dbReference type="Proteomes" id="UP001378592">
    <property type="component" value="Unassembled WGS sequence"/>
</dbReference>
<accession>A0AAN9VBT4</accession>
<gene>
    <name evidence="2" type="ORF">R5R35_008514</name>
</gene>
<evidence type="ECO:0000256" key="1">
    <source>
        <dbReference type="SAM" id="MobiDB-lite"/>
    </source>
</evidence>
<comment type="caution">
    <text evidence="2">The sequence shown here is derived from an EMBL/GenBank/DDBJ whole genome shotgun (WGS) entry which is preliminary data.</text>
</comment>